<feature type="transmembrane region" description="Helical" evidence="1">
    <location>
        <begin position="159"/>
        <end position="190"/>
    </location>
</feature>
<dbReference type="RefSeq" id="WP_070875464.1">
    <property type="nucleotide sequence ID" value="NZ_CAJFZX010000001.1"/>
</dbReference>
<keyword evidence="1" id="KW-1133">Transmembrane helix</keyword>
<name>A0A6I2MJI7_9BACI</name>
<evidence type="ECO:0000256" key="1">
    <source>
        <dbReference type="SAM" id="Phobius"/>
    </source>
</evidence>
<dbReference type="InterPro" id="IPR009574">
    <property type="entry name" value="DUF1189"/>
</dbReference>
<organism evidence="2 3">
    <name type="scientific">Metabacillus idriensis</name>
    <dbReference type="NCBI Taxonomy" id="324768"/>
    <lineage>
        <taxon>Bacteria</taxon>
        <taxon>Bacillati</taxon>
        <taxon>Bacillota</taxon>
        <taxon>Bacilli</taxon>
        <taxon>Bacillales</taxon>
        <taxon>Bacillaceae</taxon>
        <taxon>Metabacillus</taxon>
    </lineage>
</organism>
<feature type="transmembrane region" description="Helical" evidence="1">
    <location>
        <begin position="202"/>
        <end position="220"/>
    </location>
</feature>
<protein>
    <submittedName>
        <fullName evidence="2">DUF1189 domain-containing protein</fullName>
    </submittedName>
</protein>
<reference evidence="2 3" key="1">
    <citation type="submission" date="2019-11" db="EMBL/GenBank/DDBJ databases">
        <title>Bacillus idriensis genome.</title>
        <authorList>
            <person name="Konopka E.N."/>
            <person name="Newman J.D."/>
        </authorList>
    </citation>
    <scope>NUCLEOTIDE SEQUENCE [LARGE SCALE GENOMIC DNA]</scope>
    <source>
        <strain evidence="2 3">DSM 19097</strain>
    </source>
</reference>
<dbReference type="AlphaFoldDB" id="A0A6I2MJI7"/>
<feature type="transmembrane region" description="Helical" evidence="1">
    <location>
        <begin position="226"/>
        <end position="247"/>
    </location>
</feature>
<dbReference type="Proteomes" id="UP000441585">
    <property type="component" value="Unassembled WGS sequence"/>
</dbReference>
<evidence type="ECO:0000313" key="2">
    <source>
        <dbReference type="EMBL" id="MRX55993.1"/>
    </source>
</evidence>
<dbReference type="EMBL" id="WKKF01000007">
    <property type="protein sequence ID" value="MRX55993.1"/>
    <property type="molecule type" value="Genomic_DNA"/>
</dbReference>
<feature type="transmembrane region" description="Helical" evidence="1">
    <location>
        <begin position="28"/>
        <end position="47"/>
    </location>
</feature>
<sequence>MNIFKQFAKSLYSPKSISMFRFQGIGKTILYVFLLTLLATLPMAVYMTTGISGLLKGLDSTLQEDLPEFKIEDGTLISDTTEPLELKKDDLFIVFDPTGAFTADEIENKQNGIGILKNEFVYAVAGQAQSYDYSMLNTMTLTKDDLSQYSSQFESVFPIVLSVVLIMLFLFTAASKFIEITFLAFISILFKNSLKRNLNFKQLWVMSAYAVTLSTVFFMIMEFLQVSVPSGIFVNWFVNLIIMYLALKEIPASRKK</sequence>
<keyword evidence="3" id="KW-1185">Reference proteome</keyword>
<dbReference type="Pfam" id="PF06691">
    <property type="entry name" value="DUF1189"/>
    <property type="match status" value="1"/>
</dbReference>
<accession>A0A6I2MJI7</accession>
<keyword evidence="1" id="KW-0812">Transmembrane</keyword>
<evidence type="ECO:0000313" key="3">
    <source>
        <dbReference type="Proteomes" id="UP000441585"/>
    </source>
</evidence>
<comment type="caution">
    <text evidence="2">The sequence shown here is derived from an EMBL/GenBank/DDBJ whole genome shotgun (WGS) entry which is preliminary data.</text>
</comment>
<keyword evidence="1" id="KW-0472">Membrane</keyword>
<proteinExistence type="predicted"/>
<gene>
    <name evidence="2" type="ORF">GJU41_18680</name>
</gene>